<reference evidence="2" key="1">
    <citation type="submission" date="2016-10" db="EMBL/GenBank/DDBJ databases">
        <authorList>
            <person name="Varghese N."/>
            <person name="Submissions S."/>
        </authorList>
    </citation>
    <scope>NUCLEOTIDE SEQUENCE [LARGE SCALE GENOMIC DNA]</scope>
    <source>
        <strain evidence="2">DSM 24729</strain>
    </source>
</reference>
<evidence type="ECO:0000313" key="1">
    <source>
        <dbReference type="EMBL" id="SDF16423.1"/>
    </source>
</evidence>
<keyword evidence="2" id="KW-1185">Reference proteome</keyword>
<evidence type="ECO:0008006" key="3">
    <source>
        <dbReference type="Google" id="ProtNLM"/>
    </source>
</evidence>
<protein>
    <recommendedName>
        <fullName evidence="3">Phospholipid-binding protein, PBP family</fullName>
    </recommendedName>
</protein>
<organism evidence="1 2">
    <name type="scientific">Cellulophaga baltica</name>
    <dbReference type="NCBI Taxonomy" id="76594"/>
    <lineage>
        <taxon>Bacteria</taxon>
        <taxon>Pseudomonadati</taxon>
        <taxon>Bacteroidota</taxon>
        <taxon>Flavobacteriia</taxon>
        <taxon>Flavobacteriales</taxon>
        <taxon>Flavobacteriaceae</taxon>
        <taxon>Cellulophaga</taxon>
    </lineage>
</organism>
<evidence type="ECO:0000313" key="2">
    <source>
        <dbReference type="Proteomes" id="UP000182114"/>
    </source>
</evidence>
<dbReference type="Gene3D" id="3.90.280.10">
    <property type="entry name" value="PEBP-like"/>
    <property type="match status" value="1"/>
</dbReference>
<dbReference type="Pfam" id="PF01161">
    <property type="entry name" value="PBP"/>
    <property type="match status" value="1"/>
</dbReference>
<sequence length="206" mass="23045">MKKVNAIWGIFLWITTAVILFNSCKNPAKASSFTNYDDFETLHSDFKLQSKAVENGKLLDNYKCEKKINDIENSIPLSWSNVPEGTNSLAIVMYHYPKKDSKTEVNSYLLLWGIAPTVTEIPYKMAKNPNWYMGANKDGTAVSYTSPCSKGSGEHSYTIALFALKDVPKALPKANAITVDYHTFMEAISEATVLDRTSLNFIDAHE</sequence>
<name>A0A1G7IUT9_9FLAO</name>
<dbReference type="Proteomes" id="UP000182114">
    <property type="component" value="Unassembled WGS sequence"/>
</dbReference>
<proteinExistence type="predicted"/>
<accession>A0A1G7IUT9</accession>
<gene>
    <name evidence="1" type="ORF">SAMN04487992_10843</name>
</gene>
<dbReference type="InterPro" id="IPR036610">
    <property type="entry name" value="PEBP-like_sf"/>
</dbReference>
<dbReference type="eggNOG" id="COG1881">
    <property type="taxonomic scope" value="Bacteria"/>
</dbReference>
<dbReference type="InterPro" id="IPR008914">
    <property type="entry name" value="PEBP"/>
</dbReference>
<dbReference type="AlphaFoldDB" id="A0A1G7IUT9"/>
<dbReference type="EMBL" id="FNBD01000008">
    <property type="protein sequence ID" value="SDF16423.1"/>
    <property type="molecule type" value="Genomic_DNA"/>
</dbReference>
<dbReference type="RefSeq" id="WP_074538786.1">
    <property type="nucleotide sequence ID" value="NZ_FNBD01000008.1"/>
</dbReference>
<dbReference type="SUPFAM" id="SSF49777">
    <property type="entry name" value="PEBP-like"/>
    <property type="match status" value="1"/>
</dbReference>